<evidence type="ECO:0000313" key="2">
    <source>
        <dbReference type="Proteomes" id="UP000658278"/>
    </source>
</evidence>
<dbReference type="AlphaFoldDB" id="A0A934RE70"/>
<dbReference type="EMBL" id="JAENII010000020">
    <property type="protein sequence ID" value="MBK1828895.1"/>
    <property type="molecule type" value="Genomic_DNA"/>
</dbReference>
<sequence length="154" mass="17041">MNELSQRAKVVSATASVLALSLIGIYLASVPARKNEETIEGILTDFRSGNSILVEACDPNGTVTKVELTPSDQAKWRSALDHFVWDGPGDLGQNRPRRDVVGFVTVDPGTAREQYMILYATRHDSTNAIFDFSDPSQLPVDFVAYSDERAFYLR</sequence>
<accession>A0A934RE70</accession>
<keyword evidence="2" id="KW-1185">Reference proteome</keyword>
<name>A0A934RE70_9BACT</name>
<reference evidence="1" key="1">
    <citation type="submission" date="2021-01" db="EMBL/GenBank/DDBJ databases">
        <title>Modified the classification status of verrucomicrobia.</title>
        <authorList>
            <person name="Feng X."/>
        </authorList>
    </citation>
    <scope>NUCLEOTIDE SEQUENCE</scope>
    <source>
        <strain evidence="1">KCTC 22201</strain>
    </source>
</reference>
<comment type="caution">
    <text evidence="1">The sequence shown here is derived from an EMBL/GenBank/DDBJ whole genome shotgun (WGS) entry which is preliminary data.</text>
</comment>
<dbReference type="Proteomes" id="UP000658278">
    <property type="component" value="Unassembled WGS sequence"/>
</dbReference>
<dbReference type="RefSeq" id="WP_200283160.1">
    <property type="nucleotide sequence ID" value="NZ_JAENII010000020.1"/>
</dbReference>
<proteinExistence type="predicted"/>
<protein>
    <submittedName>
        <fullName evidence="1">Uncharacterized protein</fullName>
    </submittedName>
</protein>
<evidence type="ECO:0000313" key="1">
    <source>
        <dbReference type="EMBL" id="MBK1828895.1"/>
    </source>
</evidence>
<gene>
    <name evidence="1" type="ORF">JIN81_17805</name>
</gene>
<organism evidence="1 2">
    <name type="scientific">Haloferula rosea</name>
    <dbReference type="NCBI Taxonomy" id="490093"/>
    <lineage>
        <taxon>Bacteria</taxon>
        <taxon>Pseudomonadati</taxon>
        <taxon>Verrucomicrobiota</taxon>
        <taxon>Verrucomicrobiia</taxon>
        <taxon>Verrucomicrobiales</taxon>
        <taxon>Verrucomicrobiaceae</taxon>
        <taxon>Haloferula</taxon>
    </lineage>
</organism>